<dbReference type="Gene3D" id="3.40.30.10">
    <property type="entry name" value="Glutaredoxin"/>
    <property type="match status" value="1"/>
</dbReference>
<dbReference type="PROSITE" id="PS51352">
    <property type="entry name" value="THIOREDOXIN_2"/>
    <property type="match status" value="1"/>
</dbReference>
<protein>
    <submittedName>
        <fullName evidence="7">AhpC/TSA family protein</fullName>
    </submittedName>
</protein>
<feature type="chain" id="PRO_5045382346" evidence="5">
    <location>
        <begin position="23"/>
        <end position="383"/>
    </location>
</feature>
<dbReference type="Pfam" id="PF14289">
    <property type="entry name" value="DUF4369"/>
    <property type="match status" value="1"/>
</dbReference>
<dbReference type="Proteomes" id="UP000732105">
    <property type="component" value="Unassembled WGS sequence"/>
</dbReference>
<dbReference type="InterPro" id="IPR050553">
    <property type="entry name" value="Thioredoxin_ResA/DsbE_sf"/>
</dbReference>
<dbReference type="InterPro" id="IPR013766">
    <property type="entry name" value="Thioredoxin_domain"/>
</dbReference>
<keyword evidence="5" id="KW-0732">Signal</keyword>
<keyword evidence="8" id="KW-1185">Reference proteome</keyword>
<evidence type="ECO:0000313" key="8">
    <source>
        <dbReference type="Proteomes" id="UP000732105"/>
    </source>
</evidence>
<keyword evidence="4" id="KW-0676">Redox-active center</keyword>
<organism evidence="7 8">
    <name type="scientific">Marinifilum caeruleilacunae</name>
    <dbReference type="NCBI Taxonomy" id="2499076"/>
    <lineage>
        <taxon>Bacteria</taxon>
        <taxon>Pseudomonadati</taxon>
        <taxon>Bacteroidota</taxon>
        <taxon>Bacteroidia</taxon>
        <taxon>Marinilabiliales</taxon>
        <taxon>Marinifilaceae</taxon>
    </lineage>
</organism>
<comment type="caution">
    <text evidence="7">The sequence shown here is derived from an EMBL/GenBank/DDBJ whole genome shotgun (WGS) entry which is preliminary data.</text>
</comment>
<feature type="signal peptide" evidence="5">
    <location>
        <begin position="1"/>
        <end position="22"/>
    </location>
</feature>
<name>A0ABX1X1W7_9BACT</name>
<comment type="subcellular location">
    <subcellularLocation>
        <location evidence="1">Cell envelope</location>
    </subcellularLocation>
</comment>
<dbReference type="InterPro" id="IPR025380">
    <property type="entry name" value="DUF4369"/>
</dbReference>
<gene>
    <name evidence="7" type="ORF">ELS83_19930</name>
</gene>
<evidence type="ECO:0000259" key="6">
    <source>
        <dbReference type="PROSITE" id="PS51352"/>
    </source>
</evidence>
<evidence type="ECO:0000256" key="3">
    <source>
        <dbReference type="ARBA" id="ARBA00023157"/>
    </source>
</evidence>
<dbReference type="PROSITE" id="PS00194">
    <property type="entry name" value="THIOREDOXIN_1"/>
    <property type="match status" value="1"/>
</dbReference>
<dbReference type="PANTHER" id="PTHR42852:SF6">
    <property type="entry name" value="THIOL:DISULFIDE INTERCHANGE PROTEIN DSBE"/>
    <property type="match status" value="1"/>
</dbReference>
<evidence type="ECO:0000256" key="5">
    <source>
        <dbReference type="SAM" id="SignalP"/>
    </source>
</evidence>
<sequence length="383" mass="43363">MKKISILLLAIATILASCSIVPDDSYQITGSGWEQYNGKEFQILVRDTSETGIKTIASSIIENGKISLQGNIDHPQTAFLGIYTKDNEFCGWKQDFIAEPGTFTFVLKEGEKKASIEGGKYNDILLKDIPAKKDIANANKNLTEFAEKYSSLKKEEQDEKAQRKYQELYSVYSKALQNGYVDLFKSHNDPYVRLLCISHLRGLKNVKEELANLEKEIGLVPEIANYYYSMKKAEEMAKNRKTVGVGSVVKDFTAKNLEGESFNLAKVLKQNKYVLVEFWASWCGPCRAEIPHMKDAYENFKDKDFEIVSFTLDHVQKSWKKASDKEQIPWINVGDLKAHSSPVVQMYGVQGIPANFLVNQEGEIVAVNLRGTQLDEKLEELLR</sequence>
<keyword evidence="2" id="KW-0201">Cytochrome c-type biogenesis</keyword>
<keyword evidence="3" id="KW-1015">Disulfide bond</keyword>
<dbReference type="PANTHER" id="PTHR42852">
    <property type="entry name" value="THIOL:DISULFIDE INTERCHANGE PROTEIN DSBE"/>
    <property type="match status" value="1"/>
</dbReference>
<evidence type="ECO:0000256" key="1">
    <source>
        <dbReference type="ARBA" id="ARBA00004196"/>
    </source>
</evidence>
<dbReference type="Pfam" id="PF00578">
    <property type="entry name" value="AhpC-TSA"/>
    <property type="match status" value="1"/>
</dbReference>
<dbReference type="RefSeq" id="WP_171597335.1">
    <property type="nucleotide sequence ID" value="NZ_RZNH01000051.1"/>
</dbReference>
<feature type="domain" description="Thioredoxin" evidence="6">
    <location>
        <begin position="243"/>
        <end position="383"/>
    </location>
</feature>
<dbReference type="InterPro" id="IPR036249">
    <property type="entry name" value="Thioredoxin-like_sf"/>
</dbReference>
<dbReference type="PROSITE" id="PS51257">
    <property type="entry name" value="PROKAR_LIPOPROTEIN"/>
    <property type="match status" value="1"/>
</dbReference>
<dbReference type="EMBL" id="RZNH01000051">
    <property type="protein sequence ID" value="NOU62074.1"/>
    <property type="molecule type" value="Genomic_DNA"/>
</dbReference>
<dbReference type="InterPro" id="IPR000866">
    <property type="entry name" value="AhpC/TSA"/>
</dbReference>
<evidence type="ECO:0000256" key="2">
    <source>
        <dbReference type="ARBA" id="ARBA00022748"/>
    </source>
</evidence>
<accession>A0ABX1X1W7</accession>
<dbReference type="InterPro" id="IPR017937">
    <property type="entry name" value="Thioredoxin_CS"/>
</dbReference>
<reference evidence="7 8" key="1">
    <citation type="submission" date="2018-12" db="EMBL/GenBank/DDBJ databases">
        <title>Marinifilum JC070 sp. nov., a marine bacterium isolated from Yongle Blue Hole in the South China Sea.</title>
        <authorList>
            <person name="Fu T."/>
        </authorList>
    </citation>
    <scope>NUCLEOTIDE SEQUENCE [LARGE SCALE GENOMIC DNA]</scope>
    <source>
        <strain evidence="7 8">JC070</strain>
    </source>
</reference>
<evidence type="ECO:0000256" key="4">
    <source>
        <dbReference type="ARBA" id="ARBA00023284"/>
    </source>
</evidence>
<dbReference type="CDD" id="cd02966">
    <property type="entry name" value="TlpA_like_family"/>
    <property type="match status" value="1"/>
</dbReference>
<proteinExistence type="predicted"/>
<dbReference type="SUPFAM" id="SSF52833">
    <property type="entry name" value="Thioredoxin-like"/>
    <property type="match status" value="1"/>
</dbReference>
<evidence type="ECO:0000313" key="7">
    <source>
        <dbReference type="EMBL" id="NOU62074.1"/>
    </source>
</evidence>